<feature type="transmembrane region" description="Helical" evidence="1">
    <location>
        <begin position="81"/>
        <end position="103"/>
    </location>
</feature>
<dbReference type="EMBL" id="CAVNYO010000440">
    <property type="protein sequence ID" value="CAK5279935.1"/>
    <property type="molecule type" value="Genomic_DNA"/>
</dbReference>
<feature type="transmembrane region" description="Helical" evidence="1">
    <location>
        <begin position="123"/>
        <end position="142"/>
    </location>
</feature>
<gene>
    <name evidence="3" type="ORF">MYCIT1_LOCUS30298</name>
</gene>
<dbReference type="PANTHER" id="PTHR42109:SF2">
    <property type="entry name" value="INTEGRAL MEMBRANE PROTEIN"/>
    <property type="match status" value="1"/>
</dbReference>
<feature type="non-terminal residue" evidence="3">
    <location>
        <position position="1"/>
    </location>
</feature>
<evidence type="ECO:0000313" key="4">
    <source>
        <dbReference type="Proteomes" id="UP001295794"/>
    </source>
</evidence>
<proteinExistence type="predicted"/>
<evidence type="ECO:0000256" key="1">
    <source>
        <dbReference type="SAM" id="Phobius"/>
    </source>
</evidence>
<dbReference type="InterPro" id="IPR056119">
    <property type="entry name" value="DUF7702"/>
</dbReference>
<feature type="transmembrane region" description="Helical" evidence="1">
    <location>
        <begin position="12"/>
        <end position="32"/>
    </location>
</feature>
<sequence>VVRYAFRRDAGWLFLLFFALVRLAGAALIVAGELLDNPAVDFFIAAYILFYAGLAFLMLSSMGFLGLAGQNTYSEYTHTTMHFRIVAVVIVIAMGLSVAGGLLGTHVAPNEGRIGDILRKTSAGVYGFSYLLLVFTHLRCWSERWELRHHRRKLLMGVFAMLPFLGVRIAYQILAAFSSRDLFGLQLSSNPILPQFQPVTGKWIYYLILGVVFEVIVAVVYLLSSTVLSRRHRH</sequence>
<protein>
    <recommendedName>
        <fullName evidence="2">DUF7702 domain-containing protein</fullName>
    </recommendedName>
</protein>
<feature type="transmembrane region" description="Helical" evidence="1">
    <location>
        <begin position="203"/>
        <end position="223"/>
    </location>
</feature>
<organism evidence="3 4">
    <name type="scientific">Mycena citricolor</name>
    <dbReference type="NCBI Taxonomy" id="2018698"/>
    <lineage>
        <taxon>Eukaryota</taxon>
        <taxon>Fungi</taxon>
        <taxon>Dikarya</taxon>
        <taxon>Basidiomycota</taxon>
        <taxon>Agaricomycotina</taxon>
        <taxon>Agaricomycetes</taxon>
        <taxon>Agaricomycetidae</taxon>
        <taxon>Agaricales</taxon>
        <taxon>Marasmiineae</taxon>
        <taxon>Mycenaceae</taxon>
        <taxon>Mycena</taxon>
    </lineage>
</organism>
<keyword evidence="1" id="KW-0472">Membrane</keyword>
<keyword evidence="4" id="KW-1185">Reference proteome</keyword>
<feature type="transmembrane region" description="Helical" evidence="1">
    <location>
        <begin position="44"/>
        <end position="69"/>
    </location>
</feature>
<reference evidence="3" key="1">
    <citation type="submission" date="2023-11" db="EMBL/GenBank/DDBJ databases">
        <authorList>
            <person name="De Vega J J."/>
            <person name="De Vega J J."/>
        </authorList>
    </citation>
    <scope>NUCLEOTIDE SEQUENCE</scope>
</reference>
<keyword evidence="1" id="KW-0812">Transmembrane</keyword>
<dbReference type="AlphaFoldDB" id="A0AAD2HS66"/>
<accession>A0AAD2HS66</accession>
<dbReference type="Proteomes" id="UP001295794">
    <property type="component" value="Unassembled WGS sequence"/>
</dbReference>
<evidence type="ECO:0000313" key="3">
    <source>
        <dbReference type="EMBL" id="CAK5279935.1"/>
    </source>
</evidence>
<feature type="domain" description="DUF7702" evidence="2">
    <location>
        <begin position="2"/>
        <end position="228"/>
    </location>
</feature>
<dbReference type="PANTHER" id="PTHR42109">
    <property type="entry name" value="UNPLACED GENOMIC SCAFFOLD UM_SCAF_CONTIG_1.265, WHOLE GENOME SHOTGUN SEQUENCE"/>
    <property type="match status" value="1"/>
</dbReference>
<name>A0AAD2HS66_9AGAR</name>
<feature type="transmembrane region" description="Helical" evidence="1">
    <location>
        <begin position="154"/>
        <end position="177"/>
    </location>
</feature>
<comment type="caution">
    <text evidence="3">The sequence shown here is derived from an EMBL/GenBank/DDBJ whole genome shotgun (WGS) entry which is preliminary data.</text>
</comment>
<dbReference type="Pfam" id="PF24800">
    <property type="entry name" value="DUF7702"/>
    <property type="match status" value="1"/>
</dbReference>
<evidence type="ECO:0000259" key="2">
    <source>
        <dbReference type="Pfam" id="PF24800"/>
    </source>
</evidence>
<keyword evidence="1" id="KW-1133">Transmembrane helix</keyword>